<comment type="caution">
    <text evidence="4">The sequence shown here is derived from an EMBL/GenBank/DDBJ whole genome shotgun (WGS) entry which is preliminary data.</text>
</comment>
<feature type="compositionally biased region" description="Gly residues" evidence="2">
    <location>
        <begin position="101"/>
        <end position="133"/>
    </location>
</feature>
<evidence type="ECO:0000313" key="4">
    <source>
        <dbReference type="EMBL" id="OWF41350.1"/>
    </source>
</evidence>
<proteinExistence type="predicted"/>
<feature type="region of interest" description="Disordered" evidence="2">
    <location>
        <begin position="101"/>
        <end position="241"/>
    </location>
</feature>
<dbReference type="AlphaFoldDB" id="A0A210PXY0"/>
<evidence type="ECO:0000256" key="1">
    <source>
        <dbReference type="ARBA" id="ARBA00022884"/>
    </source>
</evidence>
<dbReference type="OrthoDB" id="446014at2759"/>
<sequence>MSQIPAKIVLKSTTKMSLNDRFTNIQNARPAQQATVQNIRAKMVAQQQASVANRRLALQMANRPTVQAALRVKKQNLKQRLGVKARLNLNAVRGGAAGGAVGGGGDGRGRGGMRGMRGRGGFRGARGQRGGGDAMRMGNQRGMRRGRGGGDVGNRARGGFGRGRGRGNFQNQAQNQAQNQSQDNSMGGFRGGRGRGFRGRGQGGNRGTGQSPMGRGRGRFQRGRGRGGQRGRGRGGIQTQVSKEDLDNQLDVYMSKTKNYLDHELDAYMQQSDI</sequence>
<gene>
    <name evidence="4" type="ORF">KP79_PYT23128</name>
</gene>
<feature type="compositionally biased region" description="Basic residues" evidence="2">
    <location>
        <begin position="216"/>
        <end position="233"/>
    </location>
</feature>
<feature type="compositionally biased region" description="Low complexity" evidence="2">
    <location>
        <begin position="167"/>
        <end position="180"/>
    </location>
</feature>
<keyword evidence="5" id="KW-1185">Reference proteome</keyword>
<dbReference type="EMBL" id="NEDP02005406">
    <property type="protein sequence ID" value="OWF41350.1"/>
    <property type="molecule type" value="Genomic_DNA"/>
</dbReference>
<protein>
    <submittedName>
        <fullName evidence="4">Chromatin target of PRMT1 protein</fullName>
    </submittedName>
</protein>
<evidence type="ECO:0000256" key="2">
    <source>
        <dbReference type="SAM" id="MobiDB-lite"/>
    </source>
</evidence>
<dbReference type="Pfam" id="PF13865">
    <property type="entry name" value="FoP_duplication"/>
    <property type="match status" value="1"/>
</dbReference>
<organism evidence="4 5">
    <name type="scientific">Mizuhopecten yessoensis</name>
    <name type="common">Japanese scallop</name>
    <name type="synonym">Patinopecten yessoensis</name>
    <dbReference type="NCBI Taxonomy" id="6573"/>
    <lineage>
        <taxon>Eukaryota</taxon>
        <taxon>Metazoa</taxon>
        <taxon>Spiralia</taxon>
        <taxon>Lophotrochozoa</taxon>
        <taxon>Mollusca</taxon>
        <taxon>Bivalvia</taxon>
        <taxon>Autobranchia</taxon>
        <taxon>Pteriomorphia</taxon>
        <taxon>Pectinida</taxon>
        <taxon>Pectinoidea</taxon>
        <taxon>Pectinidae</taxon>
        <taxon>Mizuhopecten</taxon>
    </lineage>
</organism>
<reference evidence="4 5" key="1">
    <citation type="journal article" date="2017" name="Nat. Ecol. Evol.">
        <title>Scallop genome provides insights into evolution of bilaterian karyotype and development.</title>
        <authorList>
            <person name="Wang S."/>
            <person name="Zhang J."/>
            <person name="Jiao W."/>
            <person name="Li J."/>
            <person name="Xun X."/>
            <person name="Sun Y."/>
            <person name="Guo X."/>
            <person name="Huan P."/>
            <person name="Dong B."/>
            <person name="Zhang L."/>
            <person name="Hu X."/>
            <person name="Sun X."/>
            <person name="Wang J."/>
            <person name="Zhao C."/>
            <person name="Wang Y."/>
            <person name="Wang D."/>
            <person name="Huang X."/>
            <person name="Wang R."/>
            <person name="Lv J."/>
            <person name="Li Y."/>
            <person name="Zhang Z."/>
            <person name="Liu B."/>
            <person name="Lu W."/>
            <person name="Hui Y."/>
            <person name="Liang J."/>
            <person name="Zhou Z."/>
            <person name="Hou R."/>
            <person name="Li X."/>
            <person name="Liu Y."/>
            <person name="Li H."/>
            <person name="Ning X."/>
            <person name="Lin Y."/>
            <person name="Zhao L."/>
            <person name="Xing Q."/>
            <person name="Dou J."/>
            <person name="Li Y."/>
            <person name="Mao J."/>
            <person name="Guo H."/>
            <person name="Dou H."/>
            <person name="Li T."/>
            <person name="Mu C."/>
            <person name="Jiang W."/>
            <person name="Fu Q."/>
            <person name="Fu X."/>
            <person name="Miao Y."/>
            <person name="Liu J."/>
            <person name="Yu Q."/>
            <person name="Li R."/>
            <person name="Liao H."/>
            <person name="Li X."/>
            <person name="Kong Y."/>
            <person name="Jiang Z."/>
            <person name="Chourrout D."/>
            <person name="Li R."/>
            <person name="Bao Z."/>
        </authorList>
    </citation>
    <scope>NUCLEOTIDE SEQUENCE [LARGE SCALE GENOMIC DNA]</scope>
    <source>
        <strain evidence="4 5">PY_sf001</strain>
    </source>
</reference>
<dbReference type="InterPro" id="IPR025715">
    <property type="entry name" value="FoP_C"/>
</dbReference>
<feature type="compositionally biased region" description="Gly residues" evidence="2">
    <location>
        <begin position="149"/>
        <end position="162"/>
    </location>
</feature>
<evidence type="ECO:0000259" key="3">
    <source>
        <dbReference type="SMART" id="SM01218"/>
    </source>
</evidence>
<evidence type="ECO:0000313" key="5">
    <source>
        <dbReference type="Proteomes" id="UP000242188"/>
    </source>
</evidence>
<dbReference type="GO" id="GO:0003723">
    <property type="term" value="F:RNA binding"/>
    <property type="evidence" value="ECO:0007669"/>
    <property type="project" value="UniProtKB-KW"/>
</dbReference>
<dbReference type="PANTHER" id="PTHR48426:SF1">
    <property type="entry name" value="CHROMATIN TARGET OF PRMT1 PROTEIN"/>
    <property type="match status" value="1"/>
</dbReference>
<dbReference type="SMART" id="SM01218">
    <property type="entry name" value="FoP_duplication"/>
    <property type="match status" value="1"/>
</dbReference>
<feature type="domain" description="Chromatin target of PRMT1 protein C-terminal" evidence="3">
    <location>
        <begin position="189"/>
        <end position="274"/>
    </location>
</feature>
<accession>A0A210PXY0</accession>
<dbReference type="InterPro" id="IPR052656">
    <property type="entry name" value="CTOP_PRMT1"/>
</dbReference>
<dbReference type="Proteomes" id="UP000242188">
    <property type="component" value="Unassembled WGS sequence"/>
</dbReference>
<name>A0A210PXY0_MIZYE</name>
<dbReference type="PANTHER" id="PTHR48426">
    <property type="entry name" value="CHROMATIN TARGET OF PRMT1 PROTEIN"/>
    <property type="match status" value="1"/>
</dbReference>
<keyword evidence="1" id="KW-0694">RNA-binding</keyword>
<dbReference type="STRING" id="6573.A0A210PXY0"/>